<evidence type="ECO:0000256" key="1">
    <source>
        <dbReference type="ARBA" id="ARBA00008791"/>
    </source>
</evidence>
<sequence>MTENTTASGGQADAPILAAADGSATSYHAVAWAAVDAAVHRCRLHIVTSVAIPTGVGPGPALTERDVAWMRTEGERVLTEAARVARTAAAGEALAISTELIVEPVIPYLIDRSRQARMLVVGSRGLGAFRRELLGSVSTAVTRHAHCPVAVVHSTSATDAFSSGKPVLVGVDGTANSVPAIELAYEEASRRKVGLTALHAWSDTSSVDLRLDWDAVREQEDELLAERLAGFGERYPDVRVRRVLMRDRPVRSLLDESDDAQMLVVGSHGRGGFTGMLLGSTSAALLHAVECPMIVVRER</sequence>
<dbReference type="Proteomes" id="UP000702209">
    <property type="component" value="Unassembled WGS sequence"/>
</dbReference>
<protein>
    <submittedName>
        <fullName evidence="5">Universal stress protein</fullName>
    </submittedName>
</protein>
<accession>A0ABS0CY60</accession>
<reference evidence="5 6" key="1">
    <citation type="submission" date="2020-10" db="EMBL/GenBank/DDBJ databases">
        <title>Identification of Nocardia species via Next-generation sequencing and recognition of intraspecies genetic diversity.</title>
        <authorList>
            <person name="Li P."/>
            <person name="Li P."/>
            <person name="Lu B."/>
        </authorList>
    </citation>
    <scope>NUCLEOTIDE SEQUENCE [LARGE SCALE GENOMIC DNA]</scope>
    <source>
        <strain evidence="5 6">BJ06-0157</strain>
    </source>
</reference>
<comment type="similarity">
    <text evidence="1">Belongs to the universal stress protein A family.</text>
</comment>
<dbReference type="PANTHER" id="PTHR46268:SF27">
    <property type="entry name" value="UNIVERSAL STRESS PROTEIN RV2623"/>
    <property type="match status" value="1"/>
</dbReference>
<keyword evidence="2" id="KW-0547">Nucleotide-binding</keyword>
<dbReference type="SUPFAM" id="SSF52402">
    <property type="entry name" value="Adenine nucleotide alpha hydrolases-like"/>
    <property type="match status" value="2"/>
</dbReference>
<feature type="domain" description="UspA" evidence="4">
    <location>
        <begin position="165"/>
        <end position="297"/>
    </location>
</feature>
<dbReference type="InterPro" id="IPR014729">
    <property type="entry name" value="Rossmann-like_a/b/a_fold"/>
</dbReference>
<keyword evidence="6" id="KW-1185">Reference proteome</keyword>
<dbReference type="Pfam" id="PF00582">
    <property type="entry name" value="Usp"/>
    <property type="match status" value="2"/>
</dbReference>
<evidence type="ECO:0000256" key="2">
    <source>
        <dbReference type="ARBA" id="ARBA00022741"/>
    </source>
</evidence>
<dbReference type="Gene3D" id="3.40.50.620">
    <property type="entry name" value="HUPs"/>
    <property type="match status" value="2"/>
</dbReference>
<dbReference type="InterPro" id="IPR006015">
    <property type="entry name" value="Universal_stress_UspA"/>
</dbReference>
<comment type="caution">
    <text evidence="5">The sequence shown here is derived from an EMBL/GenBank/DDBJ whole genome shotgun (WGS) entry which is preliminary data.</text>
</comment>
<dbReference type="PANTHER" id="PTHR46268">
    <property type="entry name" value="STRESS RESPONSE PROTEIN NHAX"/>
    <property type="match status" value="1"/>
</dbReference>
<evidence type="ECO:0000256" key="3">
    <source>
        <dbReference type="ARBA" id="ARBA00022840"/>
    </source>
</evidence>
<keyword evidence="3" id="KW-0067">ATP-binding</keyword>
<evidence type="ECO:0000259" key="4">
    <source>
        <dbReference type="Pfam" id="PF00582"/>
    </source>
</evidence>
<evidence type="ECO:0000313" key="6">
    <source>
        <dbReference type="Proteomes" id="UP000702209"/>
    </source>
</evidence>
<dbReference type="InterPro" id="IPR006016">
    <property type="entry name" value="UspA"/>
</dbReference>
<feature type="domain" description="UspA" evidence="4">
    <location>
        <begin position="15"/>
        <end position="153"/>
    </location>
</feature>
<dbReference type="RefSeq" id="WP_195132751.1">
    <property type="nucleotide sequence ID" value="NZ_JADLQX010000028.1"/>
</dbReference>
<dbReference type="PRINTS" id="PR01438">
    <property type="entry name" value="UNVRSLSTRESS"/>
</dbReference>
<proteinExistence type="inferred from homology"/>
<organism evidence="5 6">
    <name type="scientific">Nocardia amamiensis</name>
    <dbReference type="NCBI Taxonomy" id="404578"/>
    <lineage>
        <taxon>Bacteria</taxon>
        <taxon>Bacillati</taxon>
        <taxon>Actinomycetota</taxon>
        <taxon>Actinomycetes</taxon>
        <taxon>Mycobacteriales</taxon>
        <taxon>Nocardiaceae</taxon>
        <taxon>Nocardia</taxon>
    </lineage>
</organism>
<name>A0ABS0CY60_9NOCA</name>
<gene>
    <name evidence="5" type="ORF">IU459_28965</name>
</gene>
<evidence type="ECO:0000313" key="5">
    <source>
        <dbReference type="EMBL" id="MBF6301539.1"/>
    </source>
</evidence>
<dbReference type="EMBL" id="JADLQX010000028">
    <property type="protein sequence ID" value="MBF6301539.1"/>
    <property type="molecule type" value="Genomic_DNA"/>
</dbReference>